<proteinExistence type="predicted"/>
<name>A0A6J5NXD4_9CAUD</name>
<accession>A0A6J5NXD4</accession>
<sequence>MPGSPLPSATSKVAKPTRMSLDDIEPVALLHIVKNMRAADAHEIFSTTNARTPEEYTDEMMMLQRGGLAGWIASQDGVPIAALGIMPMWQNVVTVWMFATDDFPKIALQLTRFVRRNMVPSFANAGIHRAQCFSMNGHVVAQRWLTILGAKRECVVKSFGSNKEDFTLYSWTL</sequence>
<gene>
    <name evidence="1" type="ORF">UFOVP806_42</name>
</gene>
<protein>
    <recommendedName>
        <fullName evidence="2">N-acetyltransferase domain-containing protein</fullName>
    </recommendedName>
</protein>
<dbReference type="EMBL" id="LR796750">
    <property type="protein sequence ID" value="CAB4163723.1"/>
    <property type="molecule type" value="Genomic_DNA"/>
</dbReference>
<evidence type="ECO:0008006" key="2">
    <source>
        <dbReference type="Google" id="ProtNLM"/>
    </source>
</evidence>
<evidence type="ECO:0000313" key="1">
    <source>
        <dbReference type="EMBL" id="CAB4163723.1"/>
    </source>
</evidence>
<reference evidence="1" key="1">
    <citation type="submission" date="2020-04" db="EMBL/GenBank/DDBJ databases">
        <authorList>
            <person name="Chiriac C."/>
            <person name="Salcher M."/>
            <person name="Ghai R."/>
            <person name="Kavagutti S V."/>
        </authorList>
    </citation>
    <scope>NUCLEOTIDE SEQUENCE</scope>
</reference>
<organism evidence="1">
    <name type="scientific">uncultured Caudovirales phage</name>
    <dbReference type="NCBI Taxonomy" id="2100421"/>
    <lineage>
        <taxon>Viruses</taxon>
        <taxon>Duplodnaviria</taxon>
        <taxon>Heunggongvirae</taxon>
        <taxon>Uroviricota</taxon>
        <taxon>Caudoviricetes</taxon>
        <taxon>Peduoviridae</taxon>
        <taxon>Maltschvirus</taxon>
        <taxon>Maltschvirus maltsch</taxon>
    </lineage>
</organism>